<sequence>MKITFFCKTEDHTALKHNLFYVQDIDILKSIDSNLVIATRWSQIDYKADVIFVWWWTYAFIPVIIGRLLGKRVIITGTFNYDAPKSPNNFNSRPLWQKALIWFSLKFASKNILVSEREYDIFKDKFKMTNIKYIPHGVYVSNYKPNYHRDSNFLLTISWLEQHNMIRKCIYQTVDALSILRKRGSNLKLVIAGRRGDAVTELQNYIDQNGLTEHVNVMVDITEDQKINLLSTCKLYLQPSIYEGFGVAIAEAMSCGCTIVTSEAGEVPNVVGDTAYVLEETNPNTISSAISELLSEPETYNSLQLKARDRVVNLFSVERRKREIIELLEINR</sequence>
<reference evidence="5" key="1">
    <citation type="submission" date="2016-11" db="EMBL/GenBank/DDBJ databases">
        <authorList>
            <person name="Varghese N."/>
            <person name="Submissions S."/>
        </authorList>
    </citation>
    <scope>NUCLEOTIDE SEQUENCE [LARGE SCALE GENOMIC DNA]</scope>
    <source>
        <strain evidence="5">DSM 17539</strain>
    </source>
</reference>
<dbReference type="Pfam" id="PF00534">
    <property type="entry name" value="Glycos_transf_1"/>
    <property type="match status" value="1"/>
</dbReference>
<dbReference type="InterPro" id="IPR001296">
    <property type="entry name" value="Glyco_trans_1"/>
</dbReference>
<keyword evidence="2" id="KW-1133">Transmembrane helix</keyword>
<name>A0A1M4U168_9FLAO</name>
<protein>
    <submittedName>
        <fullName evidence="4">Glycosyltransferase involved in cell wall bisynthesis</fullName>
    </submittedName>
</protein>
<dbReference type="RefSeq" id="WP_072860104.1">
    <property type="nucleotide sequence ID" value="NZ_FQUX01000001.1"/>
</dbReference>
<evidence type="ECO:0000256" key="1">
    <source>
        <dbReference type="ARBA" id="ARBA00022679"/>
    </source>
</evidence>
<keyword evidence="1 4" id="KW-0808">Transferase</keyword>
<keyword evidence="2" id="KW-0812">Transmembrane</keyword>
<evidence type="ECO:0000256" key="2">
    <source>
        <dbReference type="SAM" id="Phobius"/>
    </source>
</evidence>
<gene>
    <name evidence="4" type="ORF">SAMN03080594_101456</name>
</gene>
<dbReference type="PANTHER" id="PTHR46401:SF2">
    <property type="entry name" value="GLYCOSYLTRANSFERASE WBBK-RELATED"/>
    <property type="match status" value="1"/>
</dbReference>
<keyword evidence="5" id="KW-1185">Reference proteome</keyword>
<dbReference type="GO" id="GO:0016757">
    <property type="term" value="F:glycosyltransferase activity"/>
    <property type="evidence" value="ECO:0007669"/>
    <property type="project" value="InterPro"/>
</dbReference>
<dbReference type="PANTHER" id="PTHR46401">
    <property type="entry name" value="GLYCOSYLTRANSFERASE WBBK-RELATED"/>
    <property type="match status" value="1"/>
</dbReference>
<dbReference type="SUPFAM" id="SSF53756">
    <property type="entry name" value="UDP-Glycosyltransferase/glycogen phosphorylase"/>
    <property type="match status" value="1"/>
</dbReference>
<keyword evidence="2" id="KW-0472">Membrane</keyword>
<dbReference type="Gene3D" id="3.40.50.2000">
    <property type="entry name" value="Glycogen Phosphorylase B"/>
    <property type="match status" value="2"/>
</dbReference>
<dbReference type="AlphaFoldDB" id="A0A1M4U168"/>
<evidence type="ECO:0000259" key="3">
    <source>
        <dbReference type="Pfam" id="PF00534"/>
    </source>
</evidence>
<organism evidence="4 5">
    <name type="scientific">Arenibacter palladensis</name>
    <dbReference type="NCBI Taxonomy" id="237373"/>
    <lineage>
        <taxon>Bacteria</taxon>
        <taxon>Pseudomonadati</taxon>
        <taxon>Bacteroidota</taxon>
        <taxon>Flavobacteriia</taxon>
        <taxon>Flavobacteriales</taxon>
        <taxon>Flavobacteriaceae</taxon>
        <taxon>Arenibacter</taxon>
    </lineage>
</organism>
<dbReference type="Proteomes" id="UP000184406">
    <property type="component" value="Unassembled WGS sequence"/>
</dbReference>
<dbReference type="OrthoDB" id="9811239at2"/>
<evidence type="ECO:0000313" key="5">
    <source>
        <dbReference type="Proteomes" id="UP000184406"/>
    </source>
</evidence>
<dbReference type="EMBL" id="FQUX01000001">
    <property type="protein sequence ID" value="SHE50459.1"/>
    <property type="molecule type" value="Genomic_DNA"/>
</dbReference>
<accession>A0A1M4U168</accession>
<feature type="transmembrane region" description="Helical" evidence="2">
    <location>
        <begin position="51"/>
        <end position="70"/>
    </location>
</feature>
<proteinExistence type="predicted"/>
<feature type="domain" description="Glycosyl transferase family 1" evidence="3">
    <location>
        <begin position="168"/>
        <end position="309"/>
    </location>
</feature>
<evidence type="ECO:0000313" key="4">
    <source>
        <dbReference type="EMBL" id="SHE50459.1"/>
    </source>
</evidence>
<dbReference type="CDD" id="cd03801">
    <property type="entry name" value="GT4_PimA-like"/>
    <property type="match status" value="1"/>
</dbReference>